<reference evidence="8 9" key="1">
    <citation type="submission" date="2018-03" db="EMBL/GenBank/DDBJ databases">
        <title>Genomic Encyclopedia of Archaeal and Bacterial Type Strains, Phase II (KMG-II): from individual species to whole genera.</title>
        <authorList>
            <person name="Goeker M."/>
        </authorList>
    </citation>
    <scope>NUCLEOTIDE SEQUENCE [LARGE SCALE GENOMIC DNA]</scope>
    <source>
        <strain evidence="8 9">DSM 44889</strain>
    </source>
</reference>
<keyword evidence="2" id="KW-1003">Cell membrane</keyword>
<evidence type="ECO:0000313" key="8">
    <source>
        <dbReference type="EMBL" id="PWJ53760.1"/>
    </source>
</evidence>
<dbReference type="Pfam" id="PF01810">
    <property type="entry name" value="LysE"/>
    <property type="match status" value="1"/>
</dbReference>
<feature type="transmembrane region" description="Helical" evidence="6">
    <location>
        <begin position="153"/>
        <end position="178"/>
    </location>
</feature>
<keyword evidence="4 6" id="KW-1133">Transmembrane helix</keyword>
<evidence type="ECO:0000256" key="7">
    <source>
        <dbReference type="SAM" id="SignalP"/>
    </source>
</evidence>
<name>A0A316A9T7_9ACTN</name>
<feature type="signal peptide" evidence="7">
    <location>
        <begin position="1"/>
        <end position="26"/>
    </location>
</feature>
<keyword evidence="9" id="KW-1185">Reference proteome</keyword>
<dbReference type="GO" id="GO:0015171">
    <property type="term" value="F:amino acid transmembrane transporter activity"/>
    <property type="evidence" value="ECO:0007669"/>
    <property type="project" value="TreeGrafter"/>
</dbReference>
<accession>A0A316A9T7</accession>
<evidence type="ECO:0000256" key="1">
    <source>
        <dbReference type="ARBA" id="ARBA00004651"/>
    </source>
</evidence>
<dbReference type="InterPro" id="IPR001123">
    <property type="entry name" value="LeuE-type"/>
</dbReference>
<protein>
    <submittedName>
        <fullName evidence="8">Threonine/homoserine/homoserine lactone efflux protein</fullName>
    </submittedName>
</protein>
<dbReference type="EMBL" id="QGDQ01000010">
    <property type="protein sequence ID" value="PWJ53760.1"/>
    <property type="molecule type" value="Genomic_DNA"/>
</dbReference>
<evidence type="ECO:0000256" key="6">
    <source>
        <dbReference type="SAM" id="Phobius"/>
    </source>
</evidence>
<organism evidence="8 9">
    <name type="scientific">Quadrisphaera granulorum</name>
    <dbReference type="NCBI Taxonomy" id="317664"/>
    <lineage>
        <taxon>Bacteria</taxon>
        <taxon>Bacillati</taxon>
        <taxon>Actinomycetota</taxon>
        <taxon>Actinomycetes</taxon>
        <taxon>Kineosporiales</taxon>
        <taxon>Kineosporiaceae</taxon>
        <taxon>Quadrisphaera</taxon>
    </lineage>
</organism>
<dbReference type="PANTHER" id="PTHR30086">
    <property type="entry name" value="ARGININE EXPORTER PROTEIN ARGO"/>
    <property type="match status" value="1"/>
</dbReference>
<feature type="transmembrane region" description="Helical" evidence="6">
    <location>
        <begin position="123"/>
        <end position="141"/>
    </location>
</feature>
<dbReference type="RefSeq" id="WP_170131411.1">
    <property type="nucleotide sequence ID" value="NZ_QGDQ01000010.1"/>
</dbReference>
<evidence type="ECO:0000256" key="3">
    <source>
        <dbReference type="ARBA" id="ARBA00022692"/>
    </source>
</evidence>
<dbReference type="PIRSF" id="PIRSF006324">
    <property type="entry name" value="LeuE"/>
    <property type="match status" value="1"/>
</dbReference>
<comment type="caution">
    <text evidence="8">The sequence shown here is derived from an EMBL/GenBank/DDBJ whole genome shotgun (WGS) entry which is preliminary data.</text>
</comment>
<keyword evidence="3 6" id="KW-0812">Transmembrane</keyword>
<evidence type="ECO:0000256" key="4">
    <source>
        <dbReference type="ARBA" id="ARBA00022989"/>
    </source>
</evidence>
<dbReference type="AlphaFoldDB" id="A0A316A9T7"/>
<dbReference type="PANTHER" id="PTHR30086:SF20">
    <property type="entry name" value="ARGININE EXPORTER PROTEIN ARGO-RELATED"/>
    <property type="match status" value="1"/>
</dbReference>
<keyword evidence="7" id="KW-0732">Signal</keyword>
<dbReference type="GO" id="GO:0005886">
    <property type="term" value="C:plasma membrane"/>
    <property type="evidence" value="ECO:0007669"/>
    <property type="project" value="UniProtKB-SubCell"/>
</dbReference>
<feature type="transmembrane region" description="Helical" evidence="6">
    <location>
        <begin position="64"/>
        <end position="89"/>
    </location>
</feature>
<feature type="chain" id="PRO_5016268118" evidence="7">
    <location>
        <begin position="27"/>
        <end position="216"/>
    </location>
</feature>
<dbReference type="Proteomes" id="UP000245469">
    <property type="component" value="Unassembled WGS sequence"/>
</dbReference>
<comment type="subcellular location">
    <subcellularLocation>
        <location evidence="1">Cell membrane</location>
        <topology evidence="1">Multi-pass membrane protein</topology>
    </subcellularLocation>
</comment>
<keyword evidence="5 6" id="KW-0472">Membrane</keyword>
<proteinExistence type="predicted"/>
<sequence length="216" mass="21812">MLTSSTVLLFLAAALPLAAFPGPAVAVILAVSLRHGRAHGLAATAGVEAGNAVHVLAATVGLSALVAASATAFTVVKVVGAMWLLWLALTALRSRSSGTLADLKSSADPQASSGPLHHSARRGLLVGVLNPKTAIFFVAFLPQFVDPAGGPAWAQLAALGLLFVAAATVFDCCWALAGAGMSGVLRRVRLVVLDRVSAGIYAALAALTLSARRATT</sequence>
<evidence type="ECO:0000313" key="9">
    <source>
        <dbReference type="Proteomes" id="UP000245469"/>
    </source>
</evidence>
<evidence type="ECO:0000256" key="5">
    <source>
        <dbReference type="ARBA" id="ARBA00023136"/>
    </source>
</evidence>
<evidence type="ECO:0000256" key="2">
    <source>
        <dbReference type="ARBA" id="ARBA00022475"/>
    </source>
</evidence>
<gene>
    <name evidence="8" type="ORF">BXY45_1103</name>
</gene>